<dbReference type="OrthoDB" id="9799672at2"/>
<keyword evidence="1 4" id="KW-0489">Methyltransferase</keyword>
<accession>H5XFT4</accession>
<dbReference type="CDD" id="cd02440">
    <property type="entry name" value="AdoMet_MTases"/>
    <property type="match status" value="1"/>
</dbReference>
<dbReference type="PROSITE" id="PS51682">
    <property type="entry name" value="SAM_OMT_I"/>
    <property type="match status" value="1"/>
</dbReference>
<evidence type="ECO:0000256" key="1">
    <source>
        <dbReference type="ARBA" id="ARBA00022603"/>
    </source>
</evidence>
<dbReference type="eggNOG" id="COG4122">
    <property type="taxonomic scope" value="Bacteria"/>
</dbReference>
<dbReference type="RefSeq" id="WP_005455129.1">
    <property type="nucleotide sequence ID" value="NZ_CM001440.1"/>
</dbReference>
<dbReference type="PANTHER" id="PTHR10509:SF14">
    <property type="entry name" value="CAFFEOYL-COA O-METHYLTRANSFERASE 3-RELATED"/>
    <property type="match status" value="1"/>
</dbReference>
<evidence type="ECO:0000313" key="5">
    <source>
        <dbReference type="Proteomes" id="UP000002791"/>
    </source>
</evidence>
<dbReference type="PANTHER" id="PTHR10509">
    <property type="entry name" value="O-METHYLTRANSFERASE-RELATED"/>
    <property type="match status" value="1"/>
</dbReference>
<evidence type="ECO:0000256" key="2">
    <source>
        <dbReference type="ARBA" id="ARBA00022679"/>
    </source>
</evidence>
<sequence length="220" mass="23604">MDQDRWTAVDSYFDQHLAPHDDALDATMRACAEAGLPDIAVAANQGKLLQLLARMVGARRILEIGTLGGYSTIWLARALPADGRLVTIEADPAHADVARSNIERAGLADRVEVRVGQALDILPTLDANTPFDLAFIDADKANNANYVRWALELGRPGGVIVVDNVVRRGRVVDADSDDPSVRGTREAIELLRSEPRLDATALQTVGVKGYDGLAVALVTS</sequence>
<keyword evidence="5" id="KW-1185">Reference proteome</keyword>
<dbReference type="AlphaFoldDB" id="H5XFT4"/>
<dbReference type="SUPFAM" id="SSF53335">
    <property type="entry name" value="S-adenosyl-L-methionine-dependent methyltransferases"/>
    <property type="match status" value="1"/>
</dbReference>
<name>H5XFT4_9PSEU</name>
<evidence type="ECO:0000313" key="4">
    <source>
        <dbReference type="EMBL" id="EHR60476.1"/>
    </source>
</evidence>
<proteinExistence type="predicted"/>
<reference evidence="4 5" key="1">
    <citation type="submission" date="2011-11" db="EMBL/GenBank/DDBJ databases">
        <title>The Noncontiguous Finished sequence of Saccharomonospora cyanea NA-134.</title>
        <authorList>
            <consortium name="US DOE Joint Genome Institute"/>
            <person name="Lucas S."/>
            <person name="Han J."/>
            <person name="Lapidus A."/>
            <person name="Cheng J.-F."/>
            <person name="Goodwin L."/>
            <person name="Pitluck S."/>
            <person name="Peters L."/>
            <person name="Ovchinnikova G."/>
            <person name="Lu M."/>
            <person name="Detter J.C."/>
            <person name="Han C."/>
            <person name="Tapia R."/>
            <person name="Land M."/>
            <person name="Hauser L."/>
            <person name="Kyrpides N."/>
            <person name="Ivanova N."/>
            <person name="Pagani I."/>
            <person name="Brambilla E.-M."/>
            <person name="Klenk H.-P."/>
            <person name="Woyke T."/>
        </authorList>
    </citation>
    <scope>NUCLEOTIDE SEQUENCE [LARGE SCALE GENOMIC DNA]</scope>
    <source>
        <strain evidence="4 5">NA-134</strain>
    </source>
</reference>
<dbReference type="GO" id="GO:0032259">
    <property type="term" value="P:methylation"/>
    <property type="evidence" value="ECO:0007669"/>
    <property type="project" value="UniProtKB-KW"/>
</dbReference>
<gene>
    <name evidence="4" type="ORF">SaccyDRAFT_1574</name>
</gene>
<dbReference type="InterPro" id="IPR050362">
    <property type="entry name" value="Cation-dep_OMT"/>
</dbReference>
<dbReference type="InterPro" id="IPR029063">
    <property type="entry name" value="SAM-dependent_MTases_sf"/>
</dbReference>
<keyword evidence="3" id="KW-0949">S-adenosyl-L-methionine</keyword>
<dbReference type="EMBL" id="CM001440">
    <property type="protein sequence ID" value="EHR60476.1"/>
    <property type="molecule type" value="Genomic_DNA"/>
</dbReference>
<dbReference type="Proteomes" id="UP000002791">
    <property type="component" value="Chromosome"/>
</dbReference>
<dbReference type="Gene3D" id="3.40.50.150">
    <property type="entry name" value="Vaccinia Virus protein VP39"/>
    <property type="match status" value="1"/>
</dbReference>
<dbReference type="GO" id="GO:0008757">
    <property type="term" value="F:S-adenosylmethionine-dependent methyltransferase activity"/>
    <property type="evidence" value="ECO:0007669"/>
    <property type="project" value="TreeGrafter"/>
</dbReference>
<dbReference type="InterPro" id="IPR002935">
    <property type="entry name" value="SAM_O-MeTrfase"/>
</dbReference>
<organism evidence="4 5">
    <name type="scientific">Saccharomonospora cyanea NA-134</name>
    <dbReference type="NCBI Taxonomy" id="882082"/>
    <lineage>
        <taxon>Bacteria</taxon>
        <taxon>Bacillati</taxon>
        <taxon>Actinomycetota</taxon>
        <taxon>Actinomycetes</taxon>
        <taxon>Pseudonocardiales</taxon>
        <taxon>Pseudonocardiaceae</taxon>
        <taxon>Saccharomonospora</taxon>
    </lineage>
</organism>
<keyword evidence="2 4" id="KW-0808">Transferase</keyword>
<dbReference type="STRING" id="882082.SaccyDRAFT_1574"/>
<evidence type="ECO:0000256" key="3">
    <source>
        <dbReference type="ARBA" id="ARBA00022691"/>
    </source>
</evidence>
<protein>
    <submittedName>
        <fullName evidence="4">Putative O-methyltransferase</fullName>
    </submittedName>
</protein>
<dbReference type="HOGENOM" id="CLU_067676_8_0_11"/>
<dbReference type="Pfam" id="PF01596">
    <property type="entry name" value="Methyltransf_3"/>
    <property type="match status" value="1"/>
</dbReference>
<dbReference type="GO" id="GO:0008171">
    <property type="term" value="F:O-methyltransferase activity"/>
    <property type="evidence" value="ECO:0007669"/>
    <property type="project" value="InterPro"/>
</dbReference>